<dbReference type="Gene3D" id="1.20.5.340">
    <property type="match status" value="1"/>
</dbReference>
<sequence>MSSIAFDAHKFVKRLQSSGLPPEQAEALVDALKDAVADSLVAAKHDLAELKYDLLKWIVGLALAQFGLLIGILLRLA</sequence>
<proteinExistence type="predicted"/>
<keyword evidence="2 6" id="KW-0812">Transmembrane</keyword>
<reference evidence="7 8" key="1">
    <citation type="submission" date="2019-07" db="EMBL/GenBank/DDBJ databases">
        <title>Tepidimonas sediminis YIM 72259 draft genome.</title>
        <authorList>
            <person name="Da Costa M.S."/>
            <person name="Froufe H.J.C."/>
            <person name="Egas C."/>
            <person name="Albuquerque L."/>
        </authorList>
    </citation>
    <scope>NUCLEOTIDE SEQUENCE [LARGE SCALE GENOMIC DNA]</scope>
    <source>
        <strain evidence="7 8">YIM 72259</strain>
    </source>
</reference>
<dbReference type="EMBL" id="VJND01000016">
    <property type="protein sequence ID" value="TSE23547.1"/>
    <property type="molecule type" value="Genomic_DNA"/>
</dbReference>
<comment type="subcellular location">
    <subcellularLocation>
        <location evidence="1">Membrane</location>
    </subcellularLocation>
</comment>
<evidence type="ECO:0008006" key="9">
    <source>
        <dbReference type="Google" id="ProtNLM"/>
    </source>
</evidence>
<organism evidence="7 8">
    <name type="scientific">Tepidimonas sediminis</name>
    <dbReference type="NCBI Taxonomy" id="2588941"/>
    <lineage>
        <taxon>Bacteria</taxon>
        <taxon>Pseudomonadati</taxon>
        <taxon>Pseudomonadota</taxon>
        <taxon>Betaproteobacteria</taxon>
        <taxon>Burkholderiales</taxon>
        <taxon>Tepidimonas</taxon>
    </lineage>
</organism>
<evidence type="ECO:0000256" key="6">
    <source>
        <dbReference type="SAM" id="Phobius"/>
    </source>
</evidence>
<evidence type="ECO:0000256" key="4">
    <source>
        <dbReference type="ARBA" id="ARBA00023054"/>
    </source>
</evidence>
<keyword evidence="8" id="KW-1185">Reference proteome</keyword>
<dbReference type="InterPro" id="IPR024461">
    <property type="entry name" value="CCDC90-like"/>
</dbReference>
<dbReference type="OrthoDB" id="9133087at2"/>
<keyword evidence="3 6" id="KW-1133">Transmembrane helix</keyword>
<evidence type="ECO:0000256" key="1">
    <source>
        <dbReference type="ARBA" id="ARBA00004370"/>
    </source>
</evidence>
<dbReference type="AlphaFoldDB" id="A0A554WIZ1"/>
<feature type="transmembrane region" description="Helical" evidence="6">
    <location>
        <begin position="54"/>
        <end position="74"/>
    </location>
</feature>
<dbReference type="RefSeq" id="WP_143896587.1">
    <property type="nucleotide sequence ID" value="NZ_VJND01000016.1"/>
</dbReference>
<dbReference type="Proteomes" id="UP000320225">
    <property type="component" value="Unassembled WGS sequence"/>
</dbReference>
<evidence type="ECO:0000313" key="7">
    <source>
        <dbReference type="EMBL" id="TSE23547.1"/>
    </source>
</evidence>
<evidence type="ECO:0000256" key="5">
    <source>
        <dbReference type="ARBA" id="ARBA00023136"/>
    </source>
</evidence>
<protein>
    <recommendedName>
        <fullName evidence="9">DUF1640 domain-containing protein</fullName>
    </recommendedName>
</protein>
<evidence type="ECO:0000256" key="2">
    <source>
        <dbReference type="ARBA" id="ARBA00022692"/>
    </source>
</evidence>
<gene>
    <name evidence="7" type="ORF">Tsedi_02193</name>
</gene>
<keyword evidence="4" id="KW-0175">Coiled coil</keyword>
<accession>A0A554WIZ1</accession>
<evidence type="ECO:0000256" key="3">
    <source>
        <dbReference type="ARBA" id="ARBA00022989"/>
    </source>
</evidence>
<dbReference type="GO" id="GO:0016020">
    <property type="term" value="C:membrane"/>
    <property type="evidence" value="ECO:0007669"/>
    <property type="project" value="UniProtKB-SubCell"/>
</dbReference>
<keyword evidence="5 6" id="KW-0472">Membrane</keyword>
<dbReference type="Pfam" id="PF07798">
    <property type="entry name" value="CCDC90-like"/>
    <property type="match status" value="1"/>
</dbReference>
<comment type="caution">
    <text evidence="7">The sequence shown here is derived from an EMBL/GenBank/DDBJ whole genome shotgun (WGS) entry which is preliminary data.</text>
</comment>
<name>A0A554WIZ1_9BURK</name>
<evidence type="ECO:0000313" key="8">
    <source>
        <dbReference type="Proteomes" id="UP000320225"/>
    </source>
</evidence>